<dbReference type="SUPFAM" id="SSF51197">
    <property type="entry name" value="Clavaminate synthase-like"/>
    <property type="match status" value="1"/>
</dbReference>
<keyword evidence="3" id="KW-1185">Reference proteome</keyword>
<dbReference type="EMBL" id="JASEJX010000015">
    <property type="protein sequence ID" value="KAK4514717.1"/>
    <property type="molecule type" value="Genomic_DNA"/>
</dbReference>
<keyword evidence="2" id="KW-0687">Ribonucleoprotein</keyword>
<dbReference type="Gene3D" id="2.60.120.330">
    <property type="entry name" value="B-lactam Antibiotic, Isopenicillin N Synthase, Chain"/>
    <property type="match status" value="1"/>
</dbReference>
<keyword evidence="2" id="KW-0689">Ribosomal protein</keyword>
<dbReference type="PANTHER" id="PTHR30613">
    <property type="entry name" value="UNCHARACTERIZED PROTEIN YBIU-RELATED"/>
    <property type="match status" value="1"/>
</dbReference>
<gene>
    <name evidence="2" type="primary">rpl8_1</name>
    <name evidence="2" type="ORF">ATC70_002319</name>
</gene>
<dbReference type="Pfam" id="PF07350">
    <property type="entry name" value="Gig2-like"/>
    <property type="match status" value="1"/>
</dbReference>
<feature type="compositionally biased region" description="Low complexity" evidence="1">
    <location>
        <begin position="7"/>
        <end position="17"/>
    </location>
</feature>
<protein>
    <submittedName>
        <fullName evidence="2">60S ribosomal protein L8</fullName>
    </submittedName>
</protein>
<dbReference type="Proteomes" id="UP001304243">
    <property type="component" value="Unassembled WGS sequence"/>
</dbReference>
<accession>A0AAN7I0A8</accession>
<reference evidence="2 3" key="1">
    <citation type="submission" date="2022-11" db="EMBL/GenBank/DDBJ databases">
        <title>Mucor velutinosus strain NIH1002 WGS.</title>
        <authorList>
            <person name="Subramanian P."/>
            <person name="Mullikin J.C."/>
            <person name="Segre J.A."/>
            <person name="Zelazny A.M."/>
        </authorList>
    </citation>
    <scope>NUCLEOTIDE SEQUENCE [LARGE SCALE GENOMIC DNA]</scope>
    <source>
        <strain evidence="2 3">NIH1002</strain>
    </source>
</reference>
<name>A0AAN7I0A8_9FUNG</name>
<dbReference type="InterPro" id="IPR027443">
    <property type="entry name" value="IPNS-like_sf"/>
</dbReference>
<dbReference type="GO" id="GO:0005840">
    <property type="term" value="C:ribosome"/>
    <property type="evidence" value="ECO:0007669"/>
    <property type="project" value="UniProtKB-KW"/>
</dbReference>
<comment type="caution">
    <text evidence="2">The sequence shown here is derived from an EMBL/GenBank/DDBJ whole genome shotgun (WGS) entry which is preliminary data.</text>
</comment>
<dbReference type="PANTHER" id="PTHR30613:SF1">
    <property type="entry name" value="DUF1479 DOMAIN PROTEIN (AFU_ORTHOLOGUE AFUA_5G09280)"/>
    <property type="match status" value="1"/>
</dbReference>
<dbReference type="RefSeq" id="XP_064681383.1">
    <property type="nucleotide sequence ID" value="XM_064821697.1"/>
</dbReference>
<evidence type="ECO:0000256" key="1">
    <source>
        <dbReference type="SAM" id="MobiDB-lite"/>
    </source>
</evidence>
<dbReference type="GeneID" id="89946021"/>
<proteinExistence type="predicted"/>
<organism evidence="2 3">
    <name type="scientific">Mucor velutinosus</name>
    <dbReference type="NCBI Taxonomy" id="708070"/>
    <lineage>
        <taxon>Eukaryota</taxon>
        <taxon>Fungi</taxon>
        <taxon>Fungi incertae sedis</taxon>
        <taxon>Mucoromycota</taxon>
        <taxon>Mucoromycotina</taxon>
        <taxon>Mucoromycetes</taxon>
        <taxon>Mucorales</taxon>
        <taxon>Mucorineae</taxon>
        <taxon>Mucoraceae</taxon>
        <taxon>Mucor</taxon>
    </lineage>
</organism>
<evidence type="ECO:0000313" key="3">
    <source>
        <dbReference type="Proteomes" id="UP001304243"/>
    </source>
</evidence>
<sequence length="462" mass="52620">MMMMNAQQQQQQQQQQQSIKTKGDISSVFSHLGGKETQLDPRLLALKKEIAPKDPAILNAAYQRLLESFEKETPEIKQKGSSIVPQVEFEEIQANNGRFPTNIEAEIRRRGCVVIRNVIPEQEARGYKDQIKSYLANHRGQVEGFPKNDPQVWELYWSQSQVNARSHPRFETATLALNQLWHAQEDTVIDLSKNVGYCDRLRIRNPGDQSFALQEHVDSGSLERWQDPEYRKCYTDIFNGDWEKHDSFDATHRVEARMDYYNSPGGCSVFRNFQGWIAMSDIKTGAGTLRVCPLLQQSVAYFLMKPLIEEYIDKNDYIGALPGLCQGIGKTDYPHIIDNMISMPDVRPGDAVFWHCDQVHAVEQKNDSEVDSSVLYIPSAPLCRINSEYLKIQRDAFEKGLTPPDFPGNHFEETFDDRAKPSTVNDIVKLNMGLIPYPELSADATEGQKKALAIHHKILGFA</sequence>
<dbReference type="InterPro" id="IPR010856">
    <property type="entry name" value="Gig2-like"/>
</dbReference>
<feature type="region of interest" description="Disordered" evidence="1">
    <location>
        <begin position="1"/>
        <end position="20"/>
    </location>
</feature>
<dbReference type="AlphaFoldDB" id="A0AAN7I0A8"/>
<evidence type="ECO:0000313" key="2">
    <source>
        <dbReference type="EMBL" id="KAK4514717.1"/>
    </source>
</evidence>